<dbReference type="PROSITE" id="PS50109">
    <property type="entry name" value="HIS_KIN"/>
    <property type="match status" value="1"/>
</dbReference>
<dbReference type="GO" id="GO:0016020">
    <property type="term" value="C:membrane"/>
    <property type="evidence" value="ECO:0007669"/>
    <property type="project" value="InterPro"/>
</dbReference>
<keyword evidence="7" id="KW-0067">ATP-binding</keyword>
<dbReference type="InterPro" id="IPR000700">
    <property type="entry name" value="PAS-assoc_C"/>
</dbReference>
<feature type="coiled-coil region" evidence="9">
    <location>
        <begin position="374"/>
        <end position="408"/>
    </location>
</feature>
<dbReference type="Pfam" id="PF07730">
    <property type="entry name" value="HisKA_3"/>
    <property type="match status" value="1"/>
</dbReference>
<evidence type="ECO:0000256" key="4">
    <source>
        <dbReference type="ARBA" id="ARBA00022679"/>
    </source>
</evidence>
<dbReference type="NCBIfam" id="TIGR00229">
    <property type="entry name" value="sensory_box"/>
    <property type="match status" value="3"/>
</dbReference>
<dbReference type="GO" id="GO:0000155">
    <property type="term" value="F:phosphorelay sensor kinase activity"/>
    <property type="evidence" value="ECO:0007669"/>
    <property type="project" value="InterPro"/>
</dbReference>
<evidence type="ECO:0000313" key="13">
    <source>
        <dbReference type="EMBL" id="OES45872.1"/>
    </source>
</evidence>
<dbReference type="Pfam" id="PF02518">
    <property type="entry name" value="HATPase_c"/>
    <property type="match status" value="1"/>
</dbReference>
<dbReference type="SMART" id="SM00086">
    <property type="entry name" value="PAC"/>
    <property type="match status" value="3"/>
</dbReference>
<keyword evidence="5" id="KW-0547">Nucleotide-binding</keyword>
<dbReference type="EMBL" id="MAMP01000012">
    <property type="protein sequence ID" value="OES45872.1"/>
    <property type="molecule type" value="Genomic_DNA"/>
</dbReference>
<keyword evidence="9" id="KW-0175">Coiled coil</keyword>
<feature type="domain" description="PAS" evidence="11">
    <location>
        <begin position="9"/>
        <end position="66"/>
    </location>
</feature>
<dbReference type="GO" id="GO:0046983">
    <property type="term" value="F:protein dimerization activity"/>
    <property type="evidence" value="ECO:0007669"/>
    <property type="project" value="InterPro"/>
</dbReference>
<dbReference type="SUPFAM" id="SSF55874">
    <property type="entry name" value="ATPase domain of HSP90 chaperone/DNA topoisomerase II/histidine kinase"/>
    <property type="match status" value="1"/>
</dbReference>
<dbReference type="PANTHER" id="PTHR43304:SF1">
    <property type="entry name" value="PAC DOMAIN-CONTAINING PROTEIN"/>
    <property type="match status" value="1"/>
</dbReference>
<reference evidence="13 14" key="1">
    <citation type="submission" date="2016-06" db="EMBL/GenBank/DDBJ databases">
        <title>Domibacillus iocasae genome sequencing.</title>
        <authorList>
            <person name="Verma A."/>
            <person name="Pal Y."/>
            <person name="Ojha A.K."/>
            <person name="Krishnamurthi S."/>
        </authorList>
    </citation>
    <scope>NUCLEOTIDE SEQUENCE [LARGE SCALE GENOMIC DNA]</scope>
    <source>
        <strain evidence="13 14">DSM 29979</strain>
    </source>
</reference>
<dbReference type="STRING" id="1714016.BA724_02440"/>
<evidence type="ECO:0000256" key="1">
    <source>
        <dbReference type="ARBA" id="ARBA00000085"/>
    </source>
</evidence>
<dbReference type="Gene3D" id="3.30.450.20">
    <property type="entry name" value="PAS domain"/>
    <property type="match status" value="3"/>
</dbReference>
<dbReference type="PROSITE" id="PS50113">
    <property type="entry name" value="PAC"/>
    <property type="match status" value="2"/>
</dbReference>
<feature type="domain" description="Histidine kinase" evidence="10">
    <location>
        <begin position="672"/>
        <end position="762"/>
    </location>
</feature>
<evidence type="ECO:0000256" key="2">
    <source>
        <dbReference type="ARBA" id="ARBA00012438"/>
    </source>
</evidence>
<feature type="domain" description="PAC" evidence="12">
    <location>
        <begin position="83"/>
        <end position="135"/>
    </location>
</feature>
<dbReference type="InterPro" id="IPR005467">
    <property type="entry name" value="His_kinase_dom"/>
</dbReference>
<evidence type="ECO:0000256" key="8">
    <source>
        <dbReference type="ARBA" id="ARBA00023012"/>
    </source>
</evidence>
<dbReference type="InterPro" id="IPR001610">
    <property type="entry name" value="PAC"/>
</dbReference>
<dbReference type="Proteomes" id="UP000095658">
    <property type="component" value="Unassembled WGS sequence"/>
</dbReference>
<gene>
    <name evidence="13" type="ORF">BA724_02440</name>
</gene>
<dbReference type="InterPro" id="IPR003594">
    <property type="entry name" value="HATPase_dom"/>
</dbReference>
<dbReference type="SUPFAM" id="SSF55785">
    <property type="entry name" value="PYP-like sensor domain (PAS domain)"/>
    <property type="match status" value="3"/>
</dbReference>
<comment type="catalytic activity">
    <reaction evidence="1">
        <text>ATP + protein L-histidine = ADP + protein N-phospho-L-histidine.</text>
        <dbReference type="EC" id="2.7.13.3"/>
    </reaction>
</comment>
<keyword evidence="8" id="KW-0902">Two-component regulatory system</keyword>
<keyword evidence="3" id="KW-0597">Phosphoprotein</keyword>
<evidence type="ECO:0000256" key="3">
    <source>
        <dbReference type="ARBA" id="ARBA00022553"/>
    </source>
</evidence>
<protein>
    <recommendedName>
        <fullName evidence="2">histidine kinase</fullName>
        <ecNumber evidence="2">2.7.13.3</ecNumber>
    </recommendedName>
</protein>
<dbReference type="PROSITE" id="PS50112">
    <property type="entry name" value="PAS"/>
    <property type="match status" value="2"/>
</dbReference>
<keyword evidence="14" id="KW-1185">Reference proteome</keyword>
<dbReference type="GO" id="GO:0005524">
    <property type="term" value="F:ATP binding"/>
    <property type="evidence" value="ECO:0007669"/>
    <property type="project" value="UniProtKB-KW"/>
</dbReference>
<dbReference type="InterPro" id="IPR013655">
    <property type="entry name" value="PAS_fold_3"/>
</dbReference>
<dbReference type="InterPro" id="IPR011712">
    <property type="entry name" value="Sig_transdc_His_kin_sub3_dim/P"/>
</dbReference>
<proteinExistence type="predicted"/>
<evidence type="ECO:0000256" key="7">
    <source>
        <dbReference type="ARBA" id="ARBA00022840"/>
    </source>
</evidence>
<dbReference type="InterPro" id="IPR036890">
    <property type="entry name" value="HATPase_C_sf"/>
</dbReference>
<evidence type="ECO:0000313" key="14">
    <source>
        <dbReference type="Proteomes" id="UP000095658"/>
    </source>
</evidence>
<dbReference type="SMART" id="SM00091">
    <property type="entry name" value="PAS"/>
    <property type="match status" value="3"/>
</dbReference>
<keyword evidence="4" id="KW-0808">Transferase</keyword>
<evidence type="ECO:0000259" key="12">
    <source>
        <dbReference type="PROSITE" id="PS50113"/>
    </source>
</evidence>
<evidence type="ECO:0000259" key="11">
    <source>
        <dbReference type="PROSITE" id="PS50112"/>
    </source>
</evidence>
<dbReference type="InterPro" id="IPR052162">
    <property type="entry name" value="Sensor_kinase/Photoreceptor"/>
</dbReference>
<sequence>MLNEELLKSKQQLQTVFNNIDIAVWCYDERSQKIPYTSKGMKKITGYPSEQFIDRESWKTIIHPDDVPIFEASSGDNRNGISRISEYRIIHADGHILWIQNRITPTMDPSGKIIRLDGVVIDITSRKEMETALVESEAKNRFIVENIADLNGVLETDGTIRYAFRKGRGSYSEDVEGASLFHFVHPEDLGYVQEIFSILTDKKIKQRFQFRFVHAEGYSVFVECMAMPIISNDGEVESIVAVARDVTEQEWIEKELKESEKLNRLLVELSPEAIIFHYDYKCIYINSAALVFIGASSAEDIIGRSIFDFIHPDFQKMANSHLKGVYEQQTGTSLLELKMIRKDQTVIDVEAIVTPISYMGKNAGFSLIRDVTKQKKMEEERNRAEQKIRESEERYSRLQKSLDRFSHDLFGIMKVSELNRRFVKEVQNVIKIKHVSVIEVQEDKTFITKSGNSDLQQELQEDIGTLPISNLPVNELIETLNGYLLKIGENSGKNYLLYIGGKPESLTFPSKKVWLKTVSRYINVLYDNFRLIEDLTKELDTITSNQMAPAWLLRLLFKLSENERKHLSQDLHDSALQEQIIWYRKLNHLSTDPLIPPQVREQLQQIGQGLLDVIYQIRITCNELRPPMLKEEGLVSSLEALFEFTQLRANYSIQFDKAQFYHTLTDDLLIGLYRIVQELLANATKHSGAAEVHITLASYPDRIKLVYRDDGIGMDIKEIEDSFNSMGVYGVQERVRSMDGKIDFHSLPNKGLTISISLPALLEGNHINLT</sequence>
<evidence type="ECO:0000259" key="10">
    <source>
        <dbReference type="PROSITE" id="PS50109"/>
    </source>
</evidence>
<dbReference type="InterPro" id="IPR035965">
    <property type="entry name" value="PAS-like_dom_sf"/>
</dbReference>
<dbReference type="CDD" id="cd16917">
    <property type="entry name" value="HATPase_UhpB-NarQ-NarX-like"/>
    <property type="match status" value="1"/>
</dbReference>
<dbReference type="Pfam" id="PF08447">
    <property type="entry name" value="PAS_3"/>
    <property type="match status" value="2"/>
</dbReference>
<dbReference type="InterPro" id="IPR000014">
    <property type="entry name" value="PAS"/>
</dbReference>
<dbReference type="AlphaFoldDB" id="A0A1E7DS13"/>
<dbReference type="EC" id="2.7.13.3" evidence="2"/>
<feature type="domain" description="PAS" evidence="11">
    <location>
        <begin position="258"/>
        <end position="329"/>
    </location>
</feature>
<evidence type="ECO:0000256" key="5">
    <source>
        <dbReference type="ARBA" id="ARBA00022741"/>
    </source>
</evidence>
<dbReference type="PANTHER" id="PTHR43304">
    <property type="entry name" value="PHYTOCHROME-LIKE PROTEIN CPH1"/>
    <property type="match status" value="1"/>
</dbReference>
<organism evidence="13 14">
    <name type="scientific">Domibacillus iocasae</name>
    <dbReference type="NCBI Taxonomy" id="1714016"/>
    <lineage>
        <taxon>Bacteria</taxon>
        <taxon>Bacillati</taxon>
        <taxon>Bacillota</taxon>
        <taxon>Bacilli</taxon>
        <taxon>Bacillales</taxon>
        <taxon>Bacillaceae</taxon>
        <taxon>Domibacillus</taxon>
    </lineage>
</organism>
<name>A0A1E7DS13_9BACI</name>
<dbReference type="Pfam" id="PF13426">
    <property type="entry name" value="PAS_9"/>
    <property type="match status" value="1"/>
</dbReference>
<evidence type="ECO:0000256" key="9">
    <source>
        <dbReference type="SAM" id="Coils"/>
    </source>
</evidence>
<accession>A0A1E7DS13</accession>
<evidence type="ECO:0000256" key="6">
    <source>
        <dbReference type="ARBA" id="ARBA00022777"/>
    </source>
</evidence>
<comment type="caution">
    <text evidence="13">The sequence shown here is derived from an EMBL/GenBank/DDBJ whole genome shotgun (WGS) entry which is preliminary data.</text>
</comment>
<dbReference type="SMART" id="SM00387">
    <property type="entry name" value="HATPase_c"/>
    <property type="match status" value="1"/>
</dbReference>
<dbReference type="CDD" id="cd00130">
    <property type="entry name" value="PAS"/>
    <property type="match status" value="3"/>
</dbReference>
<dbReference type="Gene3D" id="3.30.565.10">
    <property type="entry name" value="Histidine kinase-like ATPase, C-terminal domain"/>
    <property type="match status" value="1"/>
</dbReference>
<feature type="domain" description="PAC" evidence="12">
    <location>
        <begin position="206"/>
        <end position="258"/>
    </location>
</feature>
<keyword evidence="6" id="KW-0418">Kinase</keyword>